<dbReference type="KEGG" id="rgi:RGI145_18880"/>
<dbReference type="Pfam" id="PF01614">
    <property type="entry name" value="IclR_C"/>
    <property type="match status" value="1"/>
</dbReference>
<dbReference type="SUPFAM" id="SSF55781">
    <property type="entry name" value="GAF domain-like"/>
    <property type="match status" value="1"/>
</dbReference>
<keyword evidence="1" id="KW-0805">Transcription regulation</keyword>
<dbReference type="InterPro" id="IPR005471">
    <property type="entry name" value="Tscrpt_reg_IclR_N"/>
</dbReference>
<dbReference type="Gene3D" id="3.30.450.40">
    <property type="match status" value="1"/>
</dbReference>
<keyword evidence="3" id="KW-0804">Transcription</keyword>
<dbReference type="PANTHER" id="PTHR30136:SF24">
    <property type="entry name" value="HTH-TYPE TRANSCRIPTIONAL REPRESSOR ALLR"/>
    <property type="match status" value="1"/>
</dbReference>
<dbReference type="InterPro" id="IPR014757">
    <property type="entry name" value="Tscrpt_reg_IclR_C"/>
</dbReference>
<evidence type="ECO:0008006" key="8">
    <source>
        <dbReference type="Google" id="ProtNLM"/>
    </source>
</evidence>
<sequence length="274" mass="28952">MSESTTYAVPPVERALKLLRHIGAGDPVINVSRSAAALGINRTTLIRLLHTLEAERFIERRPDGVGWRLGLGAFTVAAEALAQQDIVRVSTEVLQALVKEIGLSAHLAVLDELSIVYLLRLTPDMPLVSNVRVGSRLPAHATNMGRAILAQLPEARVRALFAGVALEKVTAQTPTTVEALLTQLAQDREAGLAWSAGYFETGVSSVAAPVFDATGACAGAINVTGHADWFGDDQGRHAVIGHALARAAADISSRLGFNNKDRNAPWSASISSAA</sequence>
<evidence type="ECO:0000313" key="7">
    <source>
        <dbReference type="Proteomes" id="UP000185494"/>
    </source>
</evidence>
<feature type="domain" description="IclR-ED" evidence="5">
    <location>
        <begin position="72"/>
        <end position="257"/>
    </location>
</feature>
<dbReference type="EMBL" id="CP015583">
    <property type="protein sequence ID" value="APT58864.1"/>
    <property type="molecule type" value="Genomic_DNA"/>
</dbReference>
<dbReference type="PROSITE" id="PS51078">
    <property type="entry name" value="ICLR_ED"/>
    <property type="match status" value="1"/>
</dbReference>
<protein>
    <recommendedName>
        <fullName evidence="8">IclR family transcriptional regulator</fullName>
    </recommendedName>
</protein>
<dbReference type="SUPFAM" id="SSF46785">
    <property type="entry name" value="Winged helix' DNA-binding domain"/>
    <property type="match status" value="1"/>
</dbReference>
<name>A0A1L7AJA3_9PROT</name>
<dbReference type="Gene3D" id="1.10.10.10">
    <property type="entry name" value="Winged helix-like DNA-binding domain superfamily/Winged helix DNA-binding domain"/>
    <property type="match status" value="1"/>
</dbReference>
<keyword evidence="2" id="KW-0238">DNA-binding</keyword>
<accession>A0A1L7AJA3</accession>
<dbReference type="GO" id="GO:0003677">
    <property type="term" value="F:DNA binding"/>
    <property type="evidence" value="ECO:0007669"/>
    <property type="project" value="UniProtKB-KW"/>
</dbReference>
<dbReference type="Pfam" id="PF09339">
    <property type="entry name" value="HTH_IclR"/>
    <property type="match status" value="1"/>
</dbReference>
<evidence type="ECO:0000256" key="1">
    <source>
        <dbReference type="ARBA" id="ARBA00023015"/>
    </source>
</evidence>
<evidence type="ECO:0000256" key="3">
    <source>
        <dbReference type="ARBA" id="ARBA00023163"/>
    </source>
</evidence>
<dbReference type="InterPro" id="IPR036388">
    <property type="entry name" value="WH-like_DNA-bd_sf"/>
</dbReference>
<evidence type="ECO:0000259" key="5">
    <source>
        <dbReference type="PROSITE" id="PS51078"/>
    </source>
</evidence>
<dbReference type="PANTHER" id="PTHR30136">
    <property type="entry name" value="HELIX-TURN-HELIX TRANSCRIPTIONAL REGULATOR, ICLR FAMILY"/>
    <property type="match status" value="1"/>
</dbReference>
<dbReference type="GO" id="GO:0003700">
    <property type="term" value="F:DNA-binding transcription factor activity"/>
    <property type="evidence" value="ECO:0007669"/>
    <property type="project" value="TreeGrafter"/>
</dbReference>
<dbReference type="GO" id="GO:0045892">
    <property type="term" value="P:negative regulation of DNA-templated transcription"/>
    <property type="evidence" value="ECO:0007669"/>
    <property type="project" value="TreeGrafter"/>
</dbReference>
<dbReference type="InterPro" id="IPR029016">
    <property type="entry name" value="GAF-like_dom_sf"/>
</dbReference>
<gene>
    <name evidence="6" type="ORF">RGI145_18880</name>
</gene>
<dbReference type="SMART" id="SM00346">
    <property type="entry name" value="HTH_ICLR"/>
    <property type="match status" value="1"/>
</dbReference>
<dbReference type="RefSeq" id="WP_075799611.1">
    <property type="nucleotide sequence ID" value="NZ_CP015583.1"/>
</dbReference>
<dbReference type="InterPro" id="IPR050707">
    <property type="entry name" value="HTH_MetabolicPath_Reg"/>
</dbReference>
<dbReference type="PROSITE" id="PS51077">
    <property type="entry name" value="HTH_ICLR"/>
    <property type="match status" value="1"/>
</dbReference>
<dbReference type="STRING" id="257708.RGI145_18880"/>
<reference evidence="6 7" key="1">
    <citation type="submission" date="2016-05" db="EMBL/GenBank/DDBJ databases">
        <title>Complete Genome and Methylome Analysis of Psychrotrophic Bacterial Isolates from Antarctic Lake Untersee.</title>
        <authorList>
            <person name="Fomenkov A."/>
            <person name="Akimov V.N."/>
            <person name="Vasilyeva L.V."/>
            <person name="Andersen D."/>
            <person name="Vincze T."/>
            <person name="Roberts R.J."/>
        </authorList>
    </citation>
    <scope>NUCLEOTIDE SEQUENCE [LARGE SCALE GENOMIC DNA]</scope>
    <source>
        <strain evidence="6 7">U14-5</strain>
    </source>
</reference>
<evidence type="ECO:0000259" key="4">
    <source>
        <dbReference type="PROSITE" id="PS51077"/>
    </source>
</evidence>
<dbReference type="AlphaFoldDB" id="A0A1L7AJA3"/>
<organism evidence="6 7">
    <name type="scientific">Roseomonas gilardii</name>
    <dbReference type="NCBI Taxonomy" id="257708"/>
    <lineage>
        <taxon>Bacteria</taxon>
        <taxon>Pseudomonadati</taxon>
        <taxon>Pseudomonadota</taxon>
        <taxon>Alphaproteobacteria</taxon>
        <taxon>Acetobacterales</taxon>
        <taxon>Roseomonadaceae</taxon>
        <taxon>Roseomonas</taxon>
    </lineage>
</organism>
<dbReference type="eggNOG" id="COG1414">
    <property type="taxonomic scope" value="Bacteria"/>
</dbReference>
<evidence type="ECO:0000313" key="6">
    <source>
        <dbReference type="EMBL" id="APT58864.1"/>
    </source>
</evidence>
<proteinExistence type="predicted"/>
<dbReference type="InterPro" id="IPR036390">
    <property type="entry name" value="WH_DNA-bd_sf"/>
</dbReference>
<dbReference type="Proteomes" id="UP000185494">
    <property type="component" value="Chromosome 1"/>
</dbReference>
<evidence type="ECO:0000256" key="2">
    <source>
        <dbReference type="ARBA" id="ARBA00023125"/>
    </source>
</evidence>
<feature type="domain" description="HTH iclR-type" evidence="4">
    <location>
        <begin position="9"/>
        <end position="71"/>
    </location>
</feature>